<reference evidence="7 8" key="2">
    <citation type="submission" date="2024-05" db="EMBL/GenBank/DDBJ databases">
        <authorList>
            <person name="Chen Y."/>
            <person name="Shah S."/>
            <person name="Dougan E. K."/>
            <person name="Thang M."/>
            <person name="Chan C."/>
        </authorList>
    </citation>
    <scope>NUCLEOTIDE SEQUENCE [LARGE SCALE GENOMIC DNA]</scope>
</reference>
<dbReference type="InterPro" id="IPR036520">
    <property type="entry name" value="UPF0759_sf"/>
</dbReference>
<feature type="chain" id="PRO_5043273009" description="CCHC-type domain-containing protein" evidence="4">
    <location>
        <begin position="22"/>
        <end position="2694"/>
    </location>
</feature>
<gene>
    <name evidence="6" type="ORF">C1SCF055_LOCUS43841</name>
</gene>
<dbReference type="Gene3D" id="3.20.20.410">
    <property type="entry name" value="Protein of unknown function UPF0759"/>
    <property type="match status" value="1"/>
</dbReference>
<feature type="compositionally biased region" description="Basic residues" evidence="3">
    <location>
        <begin position="2253"/>
        <end position="2264"/>
    </location>
</feature>
<keyword evidence="1" id="KW-0677">Repeat</keyword>
<dbReference type="Pfam" id="PF00098">
    <property type="entry name" value="zf-CCHC"/>
    <property type="match status" value="1"/>
</dbReference>
<feature type="region of interest" description="Disordered" evidence="3">
    <location>
        <begin position="1595"/>
        <end position="1658"/>
    </location>
</feature>
<dbReference type="Gene3D" id="1.25.40.10">
    <property type="entry name" value="Tetratricopeptide repeat domain"/>
    <property type="match status" value="4"/>
</dbReference>
<dbReference type="PANTHER" id="PTHR47447:SF17">
    <property type="entry name" value="OS12G0638900 PROTEIN"/>
    <property type="match status" value="1"/>
</dbReference>
<feature type="region of interest" description="Disordered" evidence="3">
    <location>
        <begin position="1120"/>
        <end position="1160"/>
    </location>
</feature>
<sequence>MARLAAVCVLAAVACLLNSMAFVPAPESRARAMDTGAMAAAAGVMAVGAPQNAEAFVFKGKEYFDVFYGIEPLAWAFCGFVIVYYGAVLKNAATKYNIPVDKNRSPKVGGFQGKIAVIGVGGCDFWQDFRFAAKALQLAMRCYGICITPRIQAQEVPLQPQDHSAKPLVAVELRCPVAEVIWRLASDVTEAVIACNRGGAWLSSLQLLPRQLALQHRRPVVVVNGSLNACTWLLEGYLRAVMWYQALEPDEVSLTSSCRAASWQRAVFALGVVSGNVILCNVVCSALEKQHQWSGALDVLSMMPLAEVQADVISFNSCISALEKTARWSLATVLLGQLQGGSRPRASEVSYNASMSACGSSAQWQFALHLLSEMKAVKIRRGIVSFNAALSACGKASEWSRALLLLSSLSELQLQATVVTATAAVSACAEAAAWQTALAMVQDFSVARMRISMATYNALLSTFGPNWSEALHTFCQLHAETAFKPEIISVNAVVTACARGEVWTWALQGLENHEPNGLQLSRVSYNAMGCGQLPWWRAVHVLDEMQRRWLRLDPATWGSLCLAVPWARAAEALARLPGLRADIAARQGVAGSCGETLLWQRALELAEDQDGQGFAMESGTKGESQVRRFAGDGDNPPKQYKQWKRWARAYLKVQGSKGMSADAFGSVLYTLLDGPALRAFDATDMDIIETAGGQDVIFQVLDERYPEEASHDRLGEVLDQIFDLKVDRNESTAAFTGKVRSAFSAAEAEGIRFPSVAKGYMVLRFAKLTPERKAVVLAAARRSYEEQDIMAALRTTYPEGLHQSRSSVNAVTKVEESQSGEEHGALATEEADEENEPLDEQDAIEVLLSWKETRAKISKEKLSRGFPTRQDVKKLEARVRCFKCKAVGHFSKNCPKRGSSSSTSSPGKSGVKVNFVNMVSSSSDSKTQSIVDEYDMIEHDETDQVTEHEIDVMVNEWADRRKDFWKTENEQVIRVHVLPRRNLFTPMRTQCPVSVEELSTARLTKVKPSQDGRSATEVFTANWKHSGESHRDLGYEWTGETIFYKDKAVIYESPEQEETEEEIDGVAAVLMDLMRQYHGGQAFQVRSDPGDWVDLQEDTSTEETIAAYADAFREVQLKAQEPNANMNDPEGPRDHRADGDDSSSGEEHDMQFSGQQPCLTHPPGFGVVDTGCGRGLIGADTLQRHRDLLATKNIKIIDLANQKQVFRYGNGSVDEAIGRVEIPIFIQGRQLRMRVSVVPGQVPLLISKRCLKALGAHIDLVTSTMHLTKAGLQAPLHEPKNGSYQINLCDFDPQRAAPFKSEEIDLTDITFVNMVTTDDTHKNDAEVVMDTNEDMFEGNWGVMKAQQRKMLMRDIQEALRVHGEDRQPKIMEIFCPGRFAEQAQAMGYQSVGTLDLSNGWDWSRDDHRRAAELLIDQAQPDLLLMCPPCGPLSPLQNLTPDHRRRDPQGHEQEVLQAKSMIRWCVKMARKQLAAGKHYLFESSKRAGTWSIPAMENFVKETNPAILEVSLCSLHLRCPESRRLYGKEWRFMTSSLGIVIDHMQPQNYDEWLECVDCTTEAKNSLLRRGGHSPYQLVLGQDPEFPGDDMLSWNTRKEESCQMEKTKNAPDTDSKPAGGEPQQVPSSGPQSIKSSGPQSISSSQSREEQIAQLSPQERELVRDKQALKPLSLAETAEIKRYEEYELFEVIKPLYGLNDSPQGVIHVSQAEFASKLPKPKLRGSVSDKRVAIDLVIIRETLNRISGKIRWAPTWLQLADALTKENPDAMDILRAAMHVSQYQLSEESLMMNAAAEQRSKRQERTPKQKEAARKAFEALRKPQETFVNFVVPECRENMVKVSTAGLAEGEVRALFEAVTNTWVKDPEEYLECVIQNQTACKIKMPLNKMNGKMFKGVEMKVNLSYTKSTQMVAVTTGAAYLDQAEQQLKDVLGVYRHFIDHRQVLPLPEGSETWSEALGYLRNYGIKSNYMIKTEVDDDEDPMKKTYADMFPDAKSKFTPDEEEFKAAIAELAHETSRKLYNYPAWKNQILEFLLQECDADTDMIRELMSTPAESETSWSEVTESQKLYCWHLDINWTWRGLQVLADFFMATVAGIWALSAACSACEKCGRWEETMALQRQLVRCPMPGGDATYSCNAVLSSLEKAHLWVSALSLATEPLDVIGASAVVSACEKMGRWRRAKEILGQLKFQKVQPNEITFNAAISACEKGEMLVAASRHDHQMIRCQPQQTQETLRIAMSHPAPGKGQGKEGQGKGRQGKGRQGKGRPSKGWMPRGASLLRHLQGMQPSSIPRLVGHPLSADEYFLSAMAVRQDAQTHADENNLLTFGEAAGWDVDDMLAAQAPARNMGSVGSGEGLVGTCGFMGVAAGKYAARLKAVELNATFHDQGDASYEAQAASYAQLGLRVVVKVSGYATHRVQLQDPTEWWPWLRAKYAPFVNEGVLVGLLWQLPPSFTCTDENCQRLETLGELLRSKSQTEPWLELRHAFEFRHSSWFRSPRWREGFKKQQLSLVSLHLLNDTSWAGDLESGWHGLPEDSAPDFVYLRCFGTRGRSIGSYSREELQDMLAVTQRSTSSVVMFGQGDAPKQALENAWDLQDLKTPGASSHVNRSDSKLAGKVCSGVVLRKGQDRTVLSVTLEDSQSRTGYLGSRHSRRRGLKLRVGEVLEHLRVEAEDASGRLLLSVCDIGSKESAEAVKDS</sequence>
<dbReference type="Proteomes" id="UP001152797">
    <property type="component" value="Unassembled WGS sequence"/>
</dbReference>
<dbReference type="SUPFAM" id="SSF57756">
    <property type="entry name" value="Retrovirus zinc finger-like domains"/>
    <property type="match status" value="1"/>
</dbReference>
<keyword evidence="8" id="KW-1185">Reference proteome</keyword>
<feature type="signal peptide" evidence="4">
    <location>
        <begin position="1"/>
        <end position="21"/>
    </location>
</feature>
<evidence type="ECO:0000256" key="1">
    <source>
        <dbReference type="ARBA" id="ARBA00022737"/>
    </source>
</evidence>
<evidence type="ECO:0000256" key="3">
    <source>
        <dbReference type="SAM" id="MobiDB-lite"/>
    </source>
</evidence>
<dbReference type="EMBL" id="CAMXCT010006744">
    <property type="protein sequence ID" value="CAI4019336.1"/>
    <property type="molecule type" value="Genomic_DNA"/>
</dbReference>
<evidence type="ECO:0000313" key="6">
    <source>
        <dbReference type="EMBL" id="CAI4019336.1"/>
    </source>
</evidence>
<evidence type="ECO:0000259" key="5">
    <source>
        <dbReference type="PROSITE" id="PS50158"/>
    </source>
</evidence>
<proteinExistence type="predicted"/>
<keyword evidence="4" id="KW-0732">Signal</keyword>
<feature type="compositionally biased region" description="Basic and acidic residues" evidence="3">
    <location>
        <begin position="813"/>
        <end position="824"/>
    </location>
</feature>
<dbReference type="PROSITE" id="PS51257">
    <property type="entry name" value="PROKAR_LIPOPROTEIN"/>
    <property type="match status" value="1"/>
</dbReference>
<protein>
    <recommendedName>
        <fullName evidence="5">CCHC-type domain-containing protein</fullName>
    </recommendedName>
</protein>
<dbReference type="OrthoDB" id="410682at2759"/>
<dbReference type="InterPro" id="IPR002885">
    <property type="entry name" value="PPR_rpt"/>
</dbReference>
<feature type="compositionally biased region" description="Low complexity" evidence="3">
    <location>
        <begin position="1623"/>
        <end position="1642"/>
    </location>
</feature>
<dbReference type="InterPro" id="IPR011990">
    <property type="entry name" value="TPR-like_helical_dom_sf"/>
</dbReference>
<feature type="compositionally biased region" description="Basic and acidic residues" evidence="3">
    <location>
        <begin position="1130"/>
        <end position="1150"/>
    </location>
</feature>
<dbReference type="Pfam" id="PF01904">
    <property type="entry name" value="DUF72"/>
    <property type="match status" value="1"/>
</dbReference>
<dbReference type="PANTHER" id="PTHR47447">
    <property type="entry name" value="OS03G0856100 PROTEIN"/>
    <property type="match status" value="1"/>
</dbReference>
<dbReference type="GO" id="GO:0003676">
    <property type="term" value="F:nucleic acid binding"/>
    <property type="evidence" value="ECO:0007669"/>
    <property type="project" value="InterPro"/>
</dbReference>
<evidence type="ECO:0000313" key="7">
    <source>
        <dbReference type="EMBL" id="CAL4806648.1"/>
    </source>
</evidence>
<dbReference type="InterPro" id="IPR002763">
    <property type="entry name" value="DUF72"/>
</dbReference>
<keyword evidence="2" id="KW-0862">Zinc</keyword>
<feature type="compositionally biased region" description="Acidic residues" evidence="3">
    <location>
        <begin position="829"/>
        <end position="839"/>
    </location>
</feature>
<dbReference type="Gene3D" id="4.10.60.10">
    <property type="entry name" value="Zinc finger, CCHC-type"/>
    <property type="match status" value="1"/>
</dbReference>
<dbReference type="EMBL" id="CAMXCT030006744">
    <property type="protein sequence ID" value="CAL4806648.1"/>
    <property type="molecule type" value="Genomic_DNA"/>
</dbReference>
<evidence type="ECO:0000313" key="8">
    <source>
        <dbReference type="Proteomes" id="UP001152797"/>
    </source>
</evidence>
<feature type="region of interest" description="Disordered" evidence="3">
    <location>
        <begin position="2236"/>
        <end position="2271"/>
    </location>
</feature>
<dbReference type="InterPro" id="IPR001878">
    <property type="entry name" value="Znf_CCHC"/>
</dbReference>
<dbReference type="SUPFAM" id="SSF117396">
    <property type="entry name" value="TM1631-like"/>
    <property type="match status" value="1"/>
</dbReference>
<evidence type="ECO:0000256" key="2">
    <source>
        <dbReference type="PROSITE-ProRule" id="PRU00047"/>
    </source>
</evidence>
<organism evidence="6">
    <name type="scientific">Cladocopium goreaui</name>
    <dbReference type="NCBI Taxonomy" id="2562237"/>
    <lineage>
        <taxon>Eukaryota</taxon>
        <taxon>Sar</taxon>
        <taxon>Alveolata</taxon>
        <taxon>Dinophyceae</taxon>
        <taxon>Suessiales</taxon>
        <taxon>Symbiodiniaceae</taxon>
        <taxon>Cladocopium</taxon>
    </lineage>
</organism>
<dbReference type="InterPro" id="IPR036875">
    <property type="entry name" value="Znf_CCHC_sf"/>
</dbReference>
<keyword evidence="2" id="KW-0479">Metal-binding</keyword>
<accession>A0A9P1GQI8</accession>
<feature type="region of interest" description="Disordered" evidence="3">
    <location>
        <begin position="813"/>
        <end position="839"/>
    </location>
</feature>
<comment type="caution">
    <text evidence="6">The sequence shown here is derived from an EMBL/GenBank/DDBJ whole genome shotgun (WGS) entry which is preliminary data.</text>
</comment>
<evidence type="ECO:0000256" key="4">
    <source>
        <dbReference type="SAM" id="SignalP"/>
    </source>
</evidence>
<reference evidence="6" key="1">
    <citation type="submission" date="2022-10" db="EMBL/GenBank/DDBJ databases">
        <authorList>
            <person name="Chen Y."/>
            <person name="Dougan E. K."/>
            <person name="Chan C."/>
            <person name="Rhodes N."/>
            <person name="Thang M."/>
        </authorList>
    </citation>
    <scope>NUCLEOTIDE SEQUENCE</scope>
</reference>
<dbReference type="EMBL" id="CAMXCT020006744">
    <property type="protein sequence ID" value="CAL1172711.1"/>
    <property type="molecule type" value="Genomic_DNA"/>
</dbReference>
<feature type="compositionally biased region" description="Basic and acidic residues" evidence="3">
    <location>
        <begin position="1595"/>
        <end position="1612"/>
    </location>
</feature>
<name>A0A9P1GQI8_9DINO</name>
<dbReference type="Pfam" id="PF13812">
    <property type="entry name" value="PPR_3"/>
    <property type="match status" value="1"/>
</dbReference>
<dbReference type="SMART" id="SM00343">
    <property type="entry name" value="ZnF_C2HC"/>
    <property type="match status" value="1"/>
</dbReference>
<feature type="domain" description="CCHC-type" evidence="5">
    <location>
        <begin position="880"/>
        <end position="896"/>
    </location>
</feature>
<keyword evidence="2" id="KW-0863">Zinc-finger</keyword>
<dbReference type="PROSITE" id="PS50158">
    <property type="entry name" value="ZF_CCHC"/>
    <property type="match status" value="1"/>
</dbReference>
<dbReference type="GO" id="GO:0008270">
    <property type="term" value="F:zinc ion binding"/>
    <property type="evidence" value="ECO:0007669"/>
    <property type="project" value="UniProtKB-KW"/>
</dbReference>